<dbReference type="Pfam" id="PF12705">
    <property type="entry name" value="PDDEXK_1"/>
    <property type="match status" value="1"/>
</dbReference>
<keyword evidence="8 15" id="KW-0067">ATP-binding</keyword>
<comment type="catalytic activity">
    <reaction evidence="12">
        <text>Couples ATP hydrolysis with the unwinding of duplex DNA by translocating in the 3'-5' direction.</text>
        <dbReference type="EC" id="5.6.2.4"/>
    </reaction>
</comment>
<keyword evidence="5 15" id="KW-0378">Hydrolase</keyword>
<keyword evidence="9" id="KW-0238">DNA-binding</keyword>
<dbReference type="InterPro" id="IPR011604">
    <property type="entry name" value="PDDEXK-like_dom_sf"/>
</dbReference>
<gene>
    <name evidence="18" type="ORF">A2786_06230</name>
</gene>
<dbReference type="PROSITE" id="PS51198">
    <property type="entry name" value="UVRD_HELICASE_ATP_BIND"/>
    <property type="match status" value="1"/>
</dbReference>
<dbReference type="PANTHER" id="PTHR11070">
    <property type="entry name" value="UVRD / RECB / PCRA DNA HELICASE FAMILY MEMBER"/>
    <property type="match status" value="1"/>
</dbReference>
<dbReference type="InterPro" id="IPR027417">
    <property type="entry name" value="P-loop_NTPase"/>
</dbReference>
<keyword evidence="10" id="KW-0234">DNA repair</keyword>
<keyword evidence="11" id="KW-0413">Isomerase</keyword>
<evidence type="ECO:0000256" key="10">
    <source>
        <dbReference type="ARBA" id="ARBA00023204"/>
    </source>
</evidence>
<dbReference type="InterPro" id="IPR038726">
    <property type="entry name" value="PDDEXK_AddAB-type"/>
</dbReference>
<dbReference type="GO" id="GO:0000725">
    <property type="term" value="P:recombinational repair"/>
    <property type="evidence" value="ECO:0007669"/>
    <property type="project" value="TreeGrafter"/>
</dbReference>
<keyword evidence="6 15" id="KW-0347">Helicase</keyword>
<evidence type="ECO:0000256" key="15">
    <source>
        <dbReference type="PROSITE-ProRule" id="PRU00560"/>
    </source>
</evidence>
<dbReference type="Gene3D" id="3.40.50.300">
    <property type="entry name" value="P-loop containing nucleotide triphosphate hydrolases"/>
    <property type="match status" value="2"/>
</dbReference>
<dbReference type="SUPFAM" id="SSF52980">
    <property type="entry name" value="Restriction endonuclease-like"/>
    <property type="match status" value="1"/>
</dbReference>
<evidence type="ECO:0000256" key="4">
    <source>
        <dbReference type="ARBA" id="ARBA00022763"/>
    </source>
</evidence>
<evidence type="ECO:0000256" key="7">
    <source>
        <dbReference type="ARBA" id="ARBA00022839"/>
    </source>
</evidence>
<dbReference type="InterPro" id="IPR013986">
    <property type="entry name" value="DExx_box_DNA_helicase_dom_sf"/>
</dbReference>
<feature type="domain" description="UvrD-like helicase ATP-binding" evidence="16">
    <location>
        <begin position="5"/>
        <end position="299"/>
    </location>
</feature>
<evidence type="ECO:0000256" key="14">
    <source>
        <dbReference type="ARBA" id="ARBA00048988"/>
    </source>
</evidence>
<dbReference type="GO" id="GO:0005524">
    <property type="term" value="F:ATP binding"/>
    <property type="evidence" value="ECO:0007669"/>
    <property type="project" value="UniProtKB-UniRule"/>
</dbReference>
<proteinExistence type="inferred from homology"/>
<dbReference type="PANTHER" id="PTHR11070:SF2">
    <property type="entry name" value="ATP-DEPENDENT DNA HELICASE SRS2"/>
    <property type="match status" value="1"/>
</dbReference>
<evidence type="ECO:0000256" key="12">
    <source>
        <dbReference type="ARBA" id="ARBA00034617"/>
    </source>
</evidence>
<evidence type="ECO:0000313" key="18">
    <source>
        <dbReference type="EMBL" id="OGY19105.1"/>
    </source>
</evidence>
<comment type="similarity">
    <text evidence="1">Belongs to the helicase family. UvrD subfamily.</text>
</comment>
<reference evidence="18 19" key="1">
    <citation type="journal article" date="2016" name="Nat. Commun.">
        <title>Thousands of microbial genomes shed light on interconnected biogeochemical processes in an aquifer system.</title>
        <authorList>
            <person name="Anantharaman K."/>
            <person name="Brown C.T."/>
            <person name="Hug L.A."/>
            <person name="Sharon I."/>
            <person name="Castelle C.J."/>
            <person name="Probst A.J."/>
            <person name="Thomas B.C."/>
            <person name="Singh A."/>
            <person name="Wilkins M.J."/>
            <person name="Karaoz U."/>
            <person name="Brodie E.L."/>
            <person name="Williams K.H."/>
            <person name="Hubbard S.S."/>
            <person name="Banfield J.F."/>
        </authorList>
    </citation>
    <scope>NUCLEOTIDE SEQUENCE [LARGE SCALE GENOMIC DNA]</scope>
</reference>
<dbReference type="SUPFAM" id="SSF52540">
    <property type="entry name" value="P-loop containing nucleoside triphosphate hydrolases"/>
    <property type="match status" value="1"/>
</dbReference>
<keyword evidence="3 15" id="KW-0547">Nucleotide-binding</keyword>
<evidence type="ECO:0000259" key="16">
    <source>
        <dbReference type="PROSITE" id="PS51198"/>
    </source>
</evidence>
<dbReference type="GO" id="GO:0043138">
    <property type="term" value="F:3'-5' DNA helicase activity"/>
    <property type="evidence" value="ECO:0007669"/>
    <property type="project" value="UniProtKB-EC"/>
</dbReference>
<protein>
    <recommendedName>
        <fullName evidence="13">DNA 3'-5' helicase</fullName>
        <ecNumber evidence="13">5.6.2.4</ecNumber>
    </recommendedName>
</protein>
<accession>A0A1G1VUL3</accession>
<evidence type="ECO:0000256" key="5">
    <source>
        <dbReference type="ARBA" id="ARBA00022801"/>
    </source>
</evidence>
<keyword evidence="7" id="KW-0269">Exonuclease</keyword>
<evidence type="ECO:0000256" key="1">
    <source>
        <dbReference type="ARBA" id="ARBA00009922"/>
    </source>
</evidence>
<dbReference type="GO" id="GO:0003677">
    <property type="term" value="F:DNA binding"/>
    <property type="evidence" value="ECO:0007669"/>
    <property type="project" value="UniProtKB-KW"/>
</dbReference>
<feature type="binding site" evidence="15">
    <location>
        <begin position="26"/>
        <end position="33"/>
    </location>
    <ligand>
        <name>ATP</name>
        <dbReference type="ChEBI" id="CHEBI:30616"/>
    </ligand>
</feature>
<dbReference type="PROSITE" id="PS51217">
    <property type="entry name" value="UVRD_HELICASE_CTER"/>
    <property type="match status" value="1"/>
</dbReference>
<dbReference type="Pfam" id="PF13361">
    <property type="entry name" value="UvrD_C"/>
    <property type="match status" value="1"/>
</dbReference>
<evidence type="ECO:0000256" key="6">
    <source>
        <dbReference type="ARBA" id="ARBA00022806"/>
    </source>
</evidence>
<keyword evidence="2" id="KW-0540">Nuclease</keyword>
<dbReference type="Gene3D" id="1.10.10.160">
    <property type="match status" value="1"/>
</dbReference>
<evidence type="ECO:0000259" key="17">
    <source>
        <dbReference type="PROSITE" id="PS51217"/>
    </source>
</evidence>
<dbReference type="Pfam" id="PF00580">
    <property type="entry name" value="UvrD-helicase"/>
    <property type="match status" value="1"/>
</dbReference>
<dbReference type="InterPro" id="IPR011335">
    <property type="entry name" value="Restrct_endonuc-II-like"/>
</dbReference>
<dbReference type="InterPro" id="IPR014016">
    <property type="entry name" value="UvrD-like_ATP-bd"/>
</dbReference>
<evidence type="ECO:0000256" key="2">
    <source>
        <dbReference type="ARBA" id="ARBA00022722"/>
    </source>
</evidence>
<evidence type="ECO:0000256" key="8">
    <source>
        <dbReference type="ARBA" id="ARBA00022840"/>
    </source>
</evidence>
<dbReference type="Gene3D" id="3.90.320.10">
    <property type="match status" value="1"/>
</dbReference>
<dbReference type="AlphaFoldDB" id="A0A1G1VUL3"/>
<dbReference type="Gene3D" id="1.10.486.10">
    <property type="entry name" value="PCRA, domain 4"/>
    <property type="match status" value="1"/>
</dbReference>
<evidence type="ECO:0000256" key="13">
    <source>
        <dbReference type="ARBA" id="ARBA00034808"/>
    </source>
</evidence>
<organism evidence="18 19">
    <name type="scientific">Candidatus Chisholmbacteria bacterium RIFCSPHIGHO2_01_FULL_52_32</name>
    <dbReference type="NCBI Taxonomy" id="1797591"/>
    <lineage>
        <taxon>Bacteria</taxon>
        <taxon>Candidatus Chisholmiibacteriota</taxon>
    </lineage>
</organism>
<dbReference type="EC" id="5.6.2.4" evidence="13"/>
<feature type="domain" description="UvrD-like helicase C-terminal" evidence="17">
    <location>
        <begin position="300"/>
        <end position="599"/>
    </location>
</feature>
<evidence type="ECO:0000313" key="19">
    <source>
        <dbReference type="Proteomes" id="UP000179233"/>
    </source>
</evidence>
<evidence type="ECO:0000256" key="11">
    <source>
        <dbReference type="ARBA" id="ARBA00023235"/>
    </source>
</evidence>
<dbReference type="Proteomes" id="UP000179233">
    <property type="component" value="Unassembled WGS sequence"/>
</dbReference>
<dbReference type="InterPro" id="IPR000212">
    <property type="entry name" value="DNA_helicase_UvrD/REP"/>
</dbReference>
<dbReference type="EMBL" id="MHCJ01000001">
    <property type="protein sequence ID" value="OGY19105.1"/>
    <property type="molecule type" value="Genomic_DNA"/>
</dbReference>
<evidence type="ECO:0000256" key="3">
    <source>
        <dbReference type="ARBA" id="ARBA00022741"/>
    </source>
</evidence>
<sequence length="965" mass="111452">MAENISLNRQQKIAINHNQGPLLIIAGAGTGKTTVITERIKRLITKGRAKPAEILALTFTEKAAREMEERIDIAMPYGYVQMWVATFHAFCDRLLRAEAINIGLDSSFRLLTEAESLLFLRRRLFDFALDYFRPHGNPTKFLQGILEHFNRLKDEDVSSQQYKTYAESLAKKDTEERKKTLELALAYETYERLKVKEGIMDFADLISNTLKLLRTRRNILAMYQKQFNYILVDEFQDTNIAQNEIAMLLAGKRANLTCVCDDDQAIYRWRGAAVSNIIQFKKRFPNAKIISLTRNYRSTQEILDRSYDLIQHNNPDRLEVKERINKKLISYKGKRGEKIRFLFTNRVEDEAESVGKEIQHLIKRKAYDWKDIAILVRANNHAEPFIRTLIRKGIPFQFLGPGQLFRQEEVKDLIAYLKLLANYEDSVAMYRMLTMKIFDLSPRDFAALRVYAKKTNTSLFEACEIIAKKSPVVEKRPSVTISQEGRTKIDNLMTMIHRHLRLLPKETAGQILYYFLEDSGLLREISDYKTPQEEQQAQNLAKFFDKLKTFEAEHDDASVEAVLDWITMKMELGESPLAADTDWTEENRVNILTVHSAKGLEFPVIFLTNLVSERFPTRERKERIPIPEKLIKEILPEGDAHEQEERRLFYVGMTRAKENLYMTAAKFYAEGKRQKHISPFVVEALGIKEEILKTQGQLLSGDQPLFIDWKKEASPKERKSPTQVDSLSFSQIETFKTCPLQYRYRYLLRIPVPQSHAQSFGTSIHDALADFYTLHKGGSKPTKKDLLKALKKRWQSPGYAGSLHEKKAYAKAKKMLSDYFDTAYDPKEKVLTVEEPFKVRIEPQLWLTGRIDRLNAEGQGKVEIIDYKTGKVPSQKEVETSLQMTIYALAATQGAYAIRPQGIELSFFYLDAKKKMTTHRSQSDIAKASQTIGKIKEAIESSDFNPTPGKWCDFCDFRLLCPAWR</sequence>
<name>A0A1G1VUL3_9BACT</name>
<comment type="caution">
    <text evidence="18">The sequence shown here is derived from an EMBL/GenBank/DDBJ whole genome shotgun (WGS) entry which is preliminary data.</text>
</comment>
<dbReference type="GO" id="GO:0004527">
    <property type="term" value="F:exonuclease activity"/>
    <property type="evidence" value="ECO:0007669"/>
    <property type="project" value="UniProtKB-KW"/>
</dbReference>
<evidence type="ECO:0000256" key="9">
    <source>
        <dbReference type="ARBA" id="ARBA00023125"/>
    </source>
</evidence>
<dbReference type="CDD" id="cd17932">
    <property type="entry name" value="DEXQc_UvrD"/>
    <property type="match status" value="1"/>
</dbReference>
<keyword evidence="4" id="KW-0227">DNA damage</keyword>
<comment type="catalytic activity">
    <reaction evidence="14">
        <text>ATP + H2O = ADP + phosphate + H(+)</text>
        <dbReference type="Rhea" id="RHEA:13065"/>
        <dbReference type="ChEBI" id="CHEBI:15377"/>
        <dbReference type="ChEBI" id="CHEBI:15378"/>
        <dbReference type="ChEBI" id="CHEBI:30616"/>
        <dbReference type="ChEBI" id="CHEBI:43474"/>
        <dbReference type="ChEBI" id="CHEBI:456216"/>
        <dbReference type="EC" id="5.6.2.4"/>
    </reaction>
</comment>
<dbReference type="InterPro" id="IPR014017">
    <property type="entry name" value="DNA_helicase_UvrD-like_C"/>
</dbReference>